<comment type="caution">
    <text evidence="3">The sequence shown here is derived from an EMBL/GenBank/DDBJ whole genome shotgun (WGS) entry which is preliminary data.</text>
</comment>
<dbReference type="PANTHER" id="PTHR33236">
    <property type="entry name" value="INTRAFLAGELLAR TRANSPORT PROTEIN 122 FAMILY PROTEIN-RELATED"/>
    <property type="match status" value="1"/>
</dbReference>
<keyword evidence="1" id="KW-0732">Signal</keyword>
<feature type="signal peptide" evidence="1">
    <location>
        <begin position="1"/>
        <end position="18"/>
    </location>
</feature>
<evidence type="ECO:0000313" key="3">
    <source>
        <dbReference type="EMBL" id="CAH0107933.1"/>
    </source>
</evidence>
<evidence type="ECO:0000259" key="2">
    <source>
        <dbReference type="Pfam" id="PF26080"/>
    </source>
</evidence>
<protein>
    <recommendedName>
        <fullName evidence="2">CUB domain-containing protein</fullName>
    </recommendedName>
</protein>
<reference evidence="3" key="1">
    <citation type="submission" date="2021-11" db="EMBL/GenBank/DDBJ databases">
        <authorList>
            <person name="Schell T."/>
        </authorList>
    </citation>
    <scope>NUCLEOTIDE SEQUENCE</scope>
    <source>
        <strain evidence="3">M5</strain>
    </source>
</reference>
<gene>
    <name evidence="3" type="ORF">DGAL_LOCUS11272</name>
</gene>
<sequence>MLLPFIILSLILIEQTNSAEFNHSEVITGRSGRQNYYGRTDPSLYYMNYSPFRPPFWLYSRPPPYAGSVDGGRIIEPVIEGRSRLSSRLGPPTIEEELEEEISSRLLGKSRRKQGNTQGNSFFSMRNPLATYTPCSSSNAEEDGVCLAGPVCSFYGGRATGGNCRRASTCCSSAQVATVLCVQECQTSSAKAFSISGTFMGKSQTTEDAACSNDYLLFPGGFSYPVTTPLNPRDRFCGTLFAQRSDAETAQTVCTTVKPFRMFYKTNGDETITATVDASSMGNLGFCLTLNPLIVGLSVIVILLPGNSATTVNNSDEGIERDRRQYGSEPSYFIRSSNIHPLRRQWMNQATTFAENRNSEDEIIMDVSTEERARMLNRFRTSNRRVVPVIDSSDDELLSSRFLSRIQSKSNKNKKKNGNSNAPNFFARMRNMNPLSTFMPCEASTGKEGGVCLPSPVCSFYGGRAVDGDCNMASSCCIMYLTLPRDATSAQLIMTFGTSTIPRFWRIKIAMLPCDSDYLVSSGLPFSLSGDAEPPTSQTMGDESCSNDYIVFPGGYSFPPTVPVKQRDRFCGSILSQAEAGTLPQTICSSAKPFRLLYRTNSDETLTPAADPNPLLGNQGFCLKYEQRLS</sequence>
<dbReference type="OrthoDB" id="6369028at2759"/>
<accession>A0A8J2RNJ1</accession>
<feature type="chain" id="PRO_5035294235" description="CUB domain-containing protein" evidence="1">
    <location>
        <begin position="19"/>
        <end position="630"/>
    </location>
</feature>
<proteinExistence type="predicted"/>
<dbReference type="Pfam" id="PF26080">
    <property type="entry name" value="CUB_animal"/>
    <property type="match status" value="2"/>
</dbReference>
<dbReference type="InterPro" id="IPR058698">
    <property type="entry name" value="CUB_metazoa"/>
</dbReference>
<evidence type="ECO:0000313" key="4">
    <source>
        <dbReference type="Proteomes" id="UP000789390"/>
    </source>
</evidence>
<dbReference type="PANTHER" id="PTHR33236:SF5">
    <property type="entry name" value="CUB DOMAIN-CONTAINING PROTEIN"/>
    <property type="match status" value="1"/>
</dbReference>
<dbReference type="AlphaFoldDB" id="A0A8J2RNJ1"/>
<organism evidence="3 4">
    <name type="scientific">Daphnia galeata</name>
    <dbReference type="NCBI Taxonomy" id="27404"/>
    <lineage>
        <taxon>Eukaryota</taxon>
        <taxon>Metazoa</taxon>
        <taxon>Ecdysozoa</taxon>
        <taxon>Arthropoda</taxon>
        <taxon>Crustacea</taxon>
        <taxon>Branchiopoda</taxon>
        <taxon>Diplostraca</taxon>
        <taxon>Cladocera</taxon>
        <taxon>Anomopoda</taxon>
        <taxon>Daphniidae</taxon>
        <taxon>Daphnia</taxon>
    </lineage>
</organism>
<feature type="domain" description="CUB" evidence="2">
    <location>
        <begin position="168"/>
        <end position="289"/>
    </location>
</feature>
<dbReference type="EMBL" id="CAKKLH010000280">
    <property type="protein sequence ID" value="CAH0107933.1"/>
    <property type="molecule type" value="Genomic_DNA"/>
</dbReference>
<keyword evidence="4" id="KW-1185">Reference proteome</keyword>
<name>A0A8J2RNJ1_9CRUS</name>
<feature type="domain" description="CUB" evidence="2">
    <location>
        <begin position="517"/>
        <end position="628"/>
    </location>
</feature>
<evidence type="ECO:0000256" key="1">
    <source>
        <dbReference type="SAM" id="SignalP"/>
    </source>
</evidence>
<dbReference type="Proteomes" id="UP000789390">
    <property type="component" value="Unassembled WGS sequence"/>
</dbReference>